<dbReference type="EMBL" id="JARBHB010000005">
    <property type="protein sequence ID" value="KAJ8882934.1"/>
    <property type="molecule type" value="Genomic_DNA"/>
</dbReference>
<organism evidence="2 3">
    <name type="scientific">Dryococelus australis</name>
    <dbReference type="NCBI Taxonomy" id="614101"/>
    <lineage>
        <taxon>Eukaryota</taxon>
        <taxon>Metazoa</taxon>
        <taxon>Ecdysozoa</taxon>
        <taxon>Arthropoda</taxon>
        <taxon>Hexapoda</taxon>
        <taxon>Insecta</taxon>
        <taxon>Pterygota</taxon>
        <taxon>Neoptera</taxon>
        <taxon>Polyneoptera</taxon>
        <taxon>Phasmatodea</taxon>
        <taxon>Verophasmatodea</taxon>
        <taxon>Anareolatae</taxon>
        <taxon>Phasmatidae</taxon>
        <taxon>Eurycanthinae</taxon>
        <taxon>Dryococelus</taxon>
    </lineage>
</organism>
<evidence type="ECO:0000256" key="1">
    <source>
        <dbReference type="SAM" id="MobiDB-lite"/>
    </source>
</evidence>
<feature type="compositionally biased region" description="Polar residues" evidence="1">
    <location>
        <begin position="96"/>
        <end position="111"/>
    </location>
</feature>
<gene>
    <name evidence="2" type="ORF">PR048_014773</name>
</gene>
<feature type="region of interest" description="Disordered" evidence="1">
    <location>
        <begin position="173"/>
        <end position="197"/>
    </location>
</feature>
<proteinExistence type="predicted"/>
<feature type="region of interest" description="Disordered" evidence="1">
    <location>
        <begin position="96"/>
        <end position="147"/>
    </location>
</feature>
<evidence type="ECO:0000313" key="3">
    <source>
        <dbReference type="Proteomes" id="UP001159363"/>
    </source>
</evidence>
<protein>
    <submittedName>
        <fullName evidence="2">Uncharacterized protein</fullName>
    </submittedName>
</protein>
<sequence length="214" mass="23816">MSPMKNCAQDSQKLSNLQDGYTMLLCSHPLRNKAAKFHANFYPKWEAPYTIVEWHGKTLWLEDIWENIRKYTPPEYTQDTPASQPVEQLTALMQSNGDIDPVSSSAAASRTHQQHERQEASPSAELPPLQAEREHQEAPPTPDLPPLQAERCAVALLRTRPTAELAECITPTLGPAHSSLPPAATEQAPGQWRTRRPPATEQYYIFAGSDPAPA</sequence>
<dbReference type="Proteomes" id="UP001159363">
    <property type="component" value="Chromosome 4"/>
</dbReference>
<accession>A0ABQ9HF97</accession>
<name>A0ABQ9HF97_9NEOP</name>
<keyword evidence="3" id="KW-1185">Reference proteome</keyword>
<reference evidence="2 3" key="1">
    <citation type="submission" date="2023-02" db="EMBL/GenBank/DDBJ databases">
        <title>LHISI_Scaffold_Assembly.</title>
        <authorList>
            <person name="Stuart O.P."/>
            <person name="Cleave R."/>
            <person name="Magrath M.J.L."/>
            <person name="Mikheyev A.S."/>
        </authorList>
    </citation>
    <scope>NUCLEOTIDE SEQUENCE [LARGE SCALE GENOMIC DNA]</scope>
    <source>
        <strain evidence="2">Daus_M_001</strain>
        <tissue evidence="2">Leg muscle</tissue>
    </source>
</reference>
<comment type="caution">
    <text evidence="2">The sequence shown here is derived from an EMBL/GenBank/DDBJ whole genome shotgun (WGS) entry which is preliminary data.</text>
</comment>
<evidence type="ECO:0000313" key="2">
    <source>
        <dbReference type="EMBL" id="KAJ8882934.1"/>
    </source>
</evidence>